<evidence type="ECO:0000256" key="5">
    <source>
        <dbReference type="ARBA" id="ARBA00022963"/>
    </source>
</evidence>
<feature type="region of interest" description="Disordered" evidence="7">
    <location>
        <begin position="1"/>
        <end position="72"/>
    </location>
</feature>
<dbReference type="SUPFAM" id="SSF50729">
    <property type="entry name" value="PH domain-like"/>
    <property type="match status" value="1"/>
</dbReference>
<dbReference type="InterPro" id="IPR001849">
    <property type="entry name" value="PH_domain"/>
</dbReference>
<dbReference type="EC" id="3.1.4.4" evidence="2"/>
<name>A0ABQ6MSY3_9STRA</name>
<feature type="compositionally biased region" description="Low complexity" evidence="7">
    <location>
        <begin position="54"/>
        <end position="68"/>
    </location>
</feature>
<evidence type="ECO:0000256" key="4">
    <source>
        <dbReference type="ARBA" id="ARBA00022801"/>
    </source>
</evidence>
<proteinExistence type="predicted"/>
<keyword evidence="3" id="KW-0677">Repeat</keyword>
<dbReference type="InterPro" id="IPR025202">
    <property type="entry name" value="PLD-like_dom"/>
</dbReference>
<dbReference type="Pfam" id="PF00169">
    <property type="entry name" value="PH"/>
    <property type="match status" value="1"/>
</dbReference>
<dbReference type="Pfam" id="PF13091">
    <property type="entry name" value="PLDc_2"/>
    <property type="match status" value="1"/>
</dbReference>
<comment type="catalytic activity">
    <reaction evidence="1">
        <text>a 1,2-diacyl-sn-glycero-3-phosphocholine + H2O = a 1,2-diacyl-sn-glycero-3-phosphate + choline + H(+)</text>
        <dbReference type="Rhea" id="RHEA:14445"/>
        <dbReference type="ChEBI" id="CHEBI:15354"/>
        <dbReference type="ChEBI" id="CHEBI:15377"/>
        <dbReference type="ChEBI" id="CHEBI:15378"/>
        <dbReference type="ChEBI" id="CHEBI:57643"/>
        <dbReference type="ChEBI" id="CHEBI:58608"/>
        <dbReference type="EC" id="3.1.4.4"/>
    </reaction>
</comment>
<protein>
    <recommendedName>
        <fullName evidence="2">phospholipase D</fullName>
        <ecNumber evidence="2">3.1.4.4</ecNumber>
    </recommendedName>
</protein>
<evidence type="ECO:0000256" key="6">
    <source>
        <dbReference type="ARBA" id="ARBA00023098"/>
    </source>
</evidence>
<dbReference type="SMART" id="SM00155">
    <property type="entry name" value="PLDc"/>
    <property type="match status" value="2"/>
</dbReference>
<feature type="compositionally biased region" description="Basic and acidic residues" evidence="7">
    <location>
        <begin position="444"/>
        <end position="458"/>
    </location>
</feature>
<feature type="domain" description="PLD phosphodiesterase" evidence="9">
    <location>
        <begin position="777"/>
        <end position="804"/>
    </location>
</feature>
<keyword evidence="5" id="KW-0442">Lipid degradation</keyword>
<organism evidence="10 11">
    <name type="scientific">Tetraparma gracilis</name>
    <dbReference type="NCBI Taxonomy" id="2962635"/>
    <lineage>
        <taxon>Eukaryota</taxon>
        <taxon>Sar</taxon>
        <taxon>Stramenopiles</taxon>
        <taxon>Ochrophyta</taxon>
        <taxon>Bolidophyceae</taxon>
        <taxon>Parmales</taxon>
        <taxon>Triparmaceae</taxon>
        <taxon>Tetraparma</taxon>
    </lineage>
</organism>
<feature type="compositionally biased region" description="Basic and acidic residues" evidence="7">
    <location>
        <begin position="9"/>
        <end position="28"/>
    </location>
</feature>
<reference evidence="10 11" key="1">
    <citation type="journal article" date="2023" name="Commun. Biol.">
        <title>Genome analysis of Parmales, the sister group of diatoms, reveals the evolutionary specialization of diatoms from phago-mixotrophs to photoautotrophs.</title>
        <authorList>
            <person name="Ban H."/>
            <person name="Sato S."/>
            <person name="Yoshikawa S."/>
            <person name="Yamada K."/>
            <person name="Nakamura Y."/>
            <person name="Ichinomiya M."/>
            <person name="Sato N."/>
            <person name="Blanc-Mathieu R."/>
            <person name="Endo H."/>
            <person name="Kuwata A."/>
            <person name="Ogata H."/>
        </authorList>
    </citation>
    <scope>NUCLEOTIDE SEQUENCE [LARGE SCALE GENOMIC DNA]</scope>
</reference>
<feature type="region of interest" description="Disordered" evidence="7">
    <location>
        <begin position="651"/>
        <end position="677"/>
    </location>
</feature>
<dbReference type="Pfam" id="PF00614">
    <property type="entry name" value="PLDc"/>
    <property type="match status" value="1"/>
</dbReference>
<dbReference type="InterPro" id="IPR015679">
    <property type="entry name" value="PLipase_D_fam"/>
</dbReference>
<dbReference type="PROSITE" id="PS50035">
    <property type="entry name" value="PLD"/>
    <property type="match status" value="2"/>
</dbReference>
<dbReference type="PANTHER" id="PTHR18896">
    <property type="entry name" value="PHOSPHOLIPASE D"/>
    <property type="match status" value="1"/>
</dbReference>
<evidence type="ECO:0000313" key="11">
    <source>
        <dbReference type="Proteomes" id="UP001165060"/>
    </source>
</evidence>
<evidence type="ECO:0000259" key="8">
    <source>
        <dbReference type="PROSITE" id="PS50003"/>
    </source>
</evidence>
<keyword evidence="11" id="KW-1185">Reference proteome</keyword>
<dbReference type="Gene3D" id="3.30.870.10">
    <property type="entry name" value="Endonuclease Chain A"/>
    <property type="match status" value="2"/>
</dbReference>
<dbReference type="Proteomes" id="UP001165060">
    <property type="component" value="Unassembled WGS sequence"/>
</dbReference>
<keyword evidence="4" id="KW-0378">Hydrolase</keyword>
<keyword evidence="6" id="KW-0443">Lipid metabolism</keyword>
<sequence length="890" mass="98824">MQQAVAAADEDHLGLDDSRDTPSLHDVSRLSLTSDLASASDAGSPRASSAGALSPRPSSSVTPRRSSSIVRQNELISAIENTPRPDLPDEWMAAEAARVASNIIKTNPKLRGNELLAALRKAEEDVLIGYKQAQENKRRASANAHHAITGGSLYSGCLEKKSGGRRNSMEMTLGTWKQRYFVLKDSCLSYYMTDEDDSPRDALLFDRSFRIEKSNERTYAFEIYTTSRSLSLRAKSREHFDAWHKQINLALSKCEFSNRVHPHSSFAPFRDTFRISALVDGSDYFAAVATAMEMAASEIFIAGWWVAPDVPLRRGPSGPTVTLREIIREVVARRNVKVYVMLYKEQAVAMPNNSQYAEEQLKSISPENVFVMRHPHVLDTRATLWSHHEKIVVVDRRVAFVGGVDLCPGRWDTPKHECTFPDTFSNLPVLTYNLAMQRLSELSDGGKDEERATDERETSTSGGGGREAIDLTREKTFIRKDVLPGVDYWNPRAGDFKPALCGARAWDAESFNVHRHPRMGWHDVSVMMSGGDVVADLSRHFIQRWLHHKADVVSKDYSKPAIIPSTQGVVNAGAGPELSVDGVLQRAGLNTGRAAQVSGQVLRSASDWSVGVKPERSIYNAMLRLIENAQHFVYIENQYFCAGFGEVVNDDFGEDEGEGEGEGGGEGEGDEEGKPTSTSAKLIMNGVALAIIARISKAVEAGETFRVVVVMPHLAFEFNPVQTTILGFQNAIIRELLEVLRGKFPAVESWEEYISFYNLRAHGKMNNHGNKVGSVMEEIYLHDKLMIVDDRTVVIGSANINDRSLLGTRDSEIAVLIHDAETVASKMGGRDWQAGAFAHELRCRLWREHLGRDCADVGDPSGDAFKLWRFTATTNRKVFEVNFACMPRDE</sequence>
<dbReference type="InterPro" id="IPR011993">
    <property type="entry name" value="PH-like_dom_sf"/>
</dbReference>
<evidence type="ECO:0000256" key="3">
    <source>
        <dbReference type="ARBA" id="ARBA00022737"/>
    </source>
</evidence>
<evidence type="ECO:0000256" key="1">
    <source>
        <dbReference type="ARBA" id="ARBA00000798"/>
    </source>
</evidence>
<dbReference type="CDD" id="cd09141">
    <property type="entry name" value="PLDc_vPLD1_2_yPLD_like_2"/>
    <property type="match status" value="1"/>
</dbReference>
<evidence type="ECO:0000256" key="2">
    <source>
        <dbReference type="ARBA" id="ARBA00012027"/>
    </source>
</evidence>
<feature type="compositionally biased region" description="Acidic residues" evidence="7">
    <location>
        <begin position="651"/>
        <end position="671"/>
    </location>
</feature>
<evidence type="ECO:0000256" key="7">
    <source>
        <dbReference type="SAM" id="MobiDB-lite"/>
    </source>
</evidence>
<evidence type="ECO:0000313" key="10">
    <source>
        <dbReference type="EMBL" id="GMI31618.1"/>
    </source>
</evidence>
<gene>
    <name evidence="10" type="ORF">TeGR_g3696</name>
</gene>
<dbReference type="SMART" id="SM00233">
    <property type="entry name" value="PH"/>
    <property type="match status" value="1"/>
</dbReference>
<feature type="domain" description="PLD phosphodiesterase" evidence="9">
    <location>
        <begin position="383"/>
        <end position="410"/>
    </location>
</feature>
<dbReference type="SUPFAM" id="SSF56024">
    <property type="entry name" value="Phospholipase D/nuclease"/>
    <property type="match status" value="2"/>
</dbReference>
<dbReference type="Gene3D" id="2.30.29.30">
    <property type="entry name" value="Pleckstrin-homology domain (PH domain)/Phosphotyrosine-binding domain (PTB)"/>
    <property type="match status" value="1"/>
</dbReference>
<comment type="caution">
    <text evidence="10">The sequence shown here is derived from an EMBL/GenBank/DDBJ whole genome shotgun (WGS) entry which is preliminary data.</text>
</comment>
<feature type="domain" description="PH" evidence="8">
    <location>
        <begin position="151"/>
        <end position="252"/>
    </location>
</feature>
<dbReference type="InterPro" id="IPR001736">
    <property type="entry name" value="PLipase_D/transphosphatidylase"/>
</dbReference>
<evidence type="ECO:0000259" key="9">
    <source>
        <dbReference type="PROSITE" id="PS50035"/>
    </source>
</evidence>
<dbReference type="PROSITE" id="PS50003">
    <property type="entry name" value="PH_DOMAIN"/>
    <property type="match status" value="1"/>
</dbReference>
<dbReference type="EMBL" id="BRYB01003157">
    <property type="protein sequence ID" value="GMI31618.1"/>
    <property type="molecule type" value="Genomic_DNA"/>
</dbReference>
<feature type="region of interest" description="Disordered" evidence="7">
    <location>
        <begin position="443"/>
        <end position="467"/>
    </location>
</feature>
<dbReference type="PANTHER" id="PTHR18896:SF76">
    <property type="entry name" value="PHOSPHOLIPASE"/>
    <property type="match status" value="1"/>
</dbReference>
<accession>A0ABQ6MSY3</accession>
<feature type="compositionally biased region" description="Low complexity" evidence="7">
    <location>
        <begin position="29"/>
        <end position="44"/>
    </location>
</feature>